<keyword evidence="5" id="KW-0547">Nucleotide-binding</keyword>
<dbReference type="Gene3D" id="2.40.50.910">
    <property type="entry name" value="Type VII secretion system EccB, repeat 3 domain"/>
    <property type="match status" value="1"/>
</dbReference>
<keyword evidence="9 10" id="KW-0472">Membrane</keyword>
<gene>
    <name evidence="11" type="primary">eccB</name>
    <name evidence="11" type="ORF">GCM10022224_101410</name>
</gene>
<dbReference type="Pfam" id="PF05108">
    <property type="entry name" value="T7SS_ESX1_EccB"/>
    <property type="match status" value="1"/>
</dbReference>
<dbReference type="InterPro" id="IPR044857">
    <property type="entry name" value="T7SS_EccB_R1"/>
</dbReference>
<comment type="caution">
    <text evidence="11">The sequence shown here is derived from an EMBL/GenBank/DDBJ whole genome shotgun (WGS) entry which is preliminary data.</text>
</comment>
<evidence type="ECO:0000256" key="4">
    <source>
        <dbReference type="ARBA" id="ARBA00022692"/>
    </source>
</evidence>
<dbReference type="PANTHER" id="PTHR40765">
    <property type="entry name" value="ESX-2 SECRETION SYSTEM ATPASE ECCB2"/>
    <property type="match status" value="1"/>
</dbReference>
<evidence type="ECO:0000256" key="3">
    <source>
        <dbReference type="ARBA" id="ARBA00022475"/>
    </source>
</evidence>
<protein>
    <submittedName>
        <fullName evidence="11">Type VII secretion protein EccB</fullName>
    </submittedName>
</protein>
<dbReference type="Proteomes" id="UP001500902">
    <property type="component" value="Unassembled WGS sequence"/>
</dbReference>
<evidence type="ECO:0000256" key="1">
    <source>
        <dbReference type="ARBA" id="ARBA00004162"/>
    </source>
</evidence>
<dbReference type="PANTHER" id="PTHR40765:SF2">
    <property type="entry name" value="ESX-2 SECRETION SYSTEM ATPASE ECCB2"/>
    <property type="match status" value="1"/>
</dbReference>
<dbReference type="EMBL" id="BAAAZP010000238">
    <property type="protein sequence ID" value="GAA3719263.1"/>
    <property type="molecule type" value="Genomic_DNA"/>
</dbReference>
<evidence type="ECO:0000256" key="6">
    <source>
        <dbReference type="ARBA" id="ARBA00022801"/>
    </source>
</evidence>
<keyword evidence="7" id="KW-0067">ATP-binding</keyword>
<comment type="subcellular location">
    <subcellularLocation>
        <location evidence="1">Cell membrane</location>
        <topology evidence="1">Single-pass membrane protein</topology>
    </subcellularLocation>
</comment>
<keyword evidence="6" id="KW-0378">Hydrolase</keyword>
<reference evidence="12" key="1">
    <citation type="journal article" date="2019" name="Int. J. Syst. Evol. Microbiol.">
        <title>The Global Catalogue of Microorganisms (GCM) 10K type strain sequencing project: providing services to taxonomists for standard genome sequencing and annotation.</title>
        <authorList>
            <consortium name="The Broad Institute Genomics Platform"/>
            <consortium name="The Broad Institute Genome Sequencing Center for Infectious Disease"/>
            <person name="Wu L."/>
            <person name="Ma J."/>
        </authorList>
    </citation>
    <scope>NUCLEOTIDE SEQUENCE [LARGE SCALE GENOMIC DNA]</scope>
    <source>
        <strain evidence="12">JCM 16904</strain>
    </source>
</reference>
<sequence>MQTRKDLYQAHRLMQQRLGMALLQAEPDVPESPTRRHNVAMFCGILVGVLIMAGFGIWGLLSPGQATNLEDPGQILVEKETGATYVYSQEQRRLLPVANYVSALLLLDTTDFQVKSVSAASLAKYARGPLVGIAGAPDSLPAREKLIKSPWSVCVTEAADSTGTPVPYVTLVGGNQVGGTPVGGGALVVTDGRQQWVIWNDQRMKTGDTGVRALNARPRRVPATWVNAIPTGPDFAAPAIPDLGRKMRGPDGGSAAVGRVYTVKGVGGAADRWYVLLSDGLATINLTQATLLLEEPDLKKAYGGQGARSLEIDAATANAAASGRSLTVGGLPTSLPKAVAASASAPLCSVYADTQNGSARATVTVGATMAIPAPAVRGDQEHFDQVLMPAGSAALVGLLPGDGQKGFVQTYFLLTDQGRRHALQSGDQINKLGYGAEDVAPMPANLVHLLPEGPALDSAAAHSPVQVMAQ</sequence>
<keyword evidence="4 10" id="KW-0812">Transmembrane</keyword>
<evidence type="ECO:0000256" key="7">
    <source>
        <dbReference type="ARBA" id="ARBA00022840"/>
    </source>
</evidence>
<evidence type="ECO:0000256" key="10">
    <source>
        <dbReference type="SAM" id="Phobius"/>
    </source>
</evidence>
<evidence type="ECO:0000313" key="12">
    <source>
        <dbReference type="Proteomes" id="UP001500902"/>
    </source>
</evidence>
<evidence type="ECO:0000313" key="11">
    <source>
        <dbReference type="EMBL" id="GAA3719263.1"/>
    </source>
</evidence>
<comment type="similarity">
    <text evidence="2">Belongs to the EccB family.</text>
</comment>
<accession>A0ABP7EJK2</accession>
<evidence type="ECO:0000256" key="8">
    <source>
        <dbReference type="ARBA" id="ARBA00022989"/>
    </source>
</evidence>
<keyword evidence="3" id="KW-1003">Cell membrane</keyword>
<evidence type="ECO:0000256" key="9">
    <source>
        <dbReference type="ARBA" id="ARBA00023136"/>
    </source>
</evidence>
<organism evidence="11 12">
    <name type="scientific">Nonomuraea antimicrobica</name>
    <dbReference type="NCBI Taxonomy" id="561173"/>
    <lineage>
        <taxon>Bacteria</taxon>
        <taxon>Bacillati</taxon>
        <taxon>Actinomycetota</taxon>
        <taxon>Actinomycetes</taxon>
        <taxon>Streptosporangiales</taxon>
        <taxon>Streptosporangiaceae</taxon>
        <taxon>Nonomuraea</taxon>
    </lineage>
</organism>
<dbReference type="NCBIfam" id="TIGR03919">
    <property type="entry name" value="T7SS_EccB"/>
    <property type="match status" value="1"/>
</dbReference>
<proteinExistence type="inferred from homology"/>
<keyword evidence="12" id="KW-1185">Reference proteome</keyword>
<name>A0ABP7EJK2_9ACTN</name>
<dbReference type="InterPro" id="IPR042485">
    <property type="entry name" value="T7SS_EccB_R3"/>
</dbReference>
<feature type="transmembrane region" description="Helical" evidence="10">
    <location>
        <begin position="39"/>
        <end position="61"/>
    </location>
</feature>
<dbReference type="RefSeq" id="WP_344896906.1">
    <property type="nucleotide sequence ID" value="NZ_BAAAZP010000238.1"/>
</dbReference>
<evidence type="ECO:0000256" key="2">
    <source>
        <dbReference type="ARBA" id="ARBA00008149"/>
    </source>
</evidence>
<dbReference type="Gene3D" id="3.30.2390.20">
    <property type="entry name" value="Type VII secretion system EccB, repeat 1 domain"/>
    <property type="match status" value="1"/>
</dbReference>
<keyword evidence="8 10" id="KW-1133">Transmembrane helix</keyword>
<evidence type="ECO:0000256" key="5">
    <source>
        <dbReference type="ARBA" id="ARBA00022741"/>
    </source>
</evidence>
<dbReference type="InterPro" id="IPR007795">
    <property type="entry name" value="T7SS_EccB"/>
</dbReference>